<proteinExistence type="predicted"/>
<feature type="compositionally biased region" description="Basic residues" evidence="1">
    <location>
        <begin position="9"/>
        <end position="37"/>
    </location>
</feature>
<evidence type="ECO:0000313" key="2">
    <source>
        <dbReference type="EMBL" id="EMJ95508.1"/>
    </source>
</evidence>
<protein>
    <submittedName>
        <fullName evidence="2">Uncharacterized protein</fullName>
    </submittedName>
</protein>
<accession>M6D2T9</accession>
<reference evidence="2 3" key="1">
    <citation type="submission" date="2013-01" db="EMBL/GenBank/DDBJ databases">
        <authorList>
            <person name="Harkins D.M."/>
            <person name="Durkin A.S."/>
            <person name="Brinkac L.M."/>
            <person name="Haft D.H."/>
            <person name="Selengut J.D."/>
            <person name="Sanka R."/>
            <person name="DePew J."/>
            <person name="Purushe J."/>
            <person name="Galloway R.L."/>
            <person name="Vinetz J.M."/>
            <person name="Sutton G.G."/>
            <person name="Nierman W.C."/>
            <person name="Fouts D.E."/>
        </authorList>
    </citation>
    <scope>NUCLEOTIDE SEQUENCE [LARGE SCALE GENOMIC DNA]</scope>
    <source>
        <strain evidence="2 3">79601</strain>
    </source>
</reference>
<name>M6D2T9_9LEPT</name>
<evidence type="ECO:0000313" key="3">
    <source>
        <dbReference type="Proteomes" id="UP000011988"/>
    </source>
</evidence>
<dbReference type="AlphaFoldDB" id="M6D2T9"/>
<dbReference type="EMBL" id="ANIK01000035">
    <property type="protein sequence ID" value="EMJ95508.1"/>
    <property type="molecule type" value="Genomic_DNA"/>
</dbReference>
<evidence type="ECO:0000256" key="1">
    <source>
        <dbReference type="SAM" id="MobiDB-lite"/>
    </source>
</evidence>
<feature type="region of interest" description="Disordered" evidence="1">
    <location>
        <begin position="1"/>
        <end position="37"/>
    </location>
</feature>
<comment type="caution">
    <text evidence="2">The sequence shown here is derived from an EMBL/GenBank/DDBJ whole genome shotgun (WGS) entry which is preliminary data.</text>
</comment>
<sequence length="37" mass="4402">MAKREFDRRLKKGEKRLKKKKNLTKKAGKNKKNPASF</sequence>
<gene>
    <name evidence="2" type="ORF">LEP1GSC194_3517</name>
</gene>
<dbReference type="Proteomes" id="UP000011988">
    <property type="component" value="Unassembled WGS sequence"/>
</dbReference>
<dbReference type="PATRIC" id="fig|1218565.3.peg.1862"/>
<organism evidence="2 3">
    <name type="scientific">Leptospira alstonii serovar Sichuan str. 79601</name>
    <dbReference type="NCBI Taxonomy" id="1218565"/>
    <lineage>
        <taxon>Bacteria</taxon>
        <taxon>Pseudomonadati</taxon>
        <taxon>Spirochaetota</taxon>
        <taxon>Spirochaetia</taxon>
        <taxon>Leptospirales</taxon>
        <taxon>Leptospiraceae</taxon>
        <taxon>Leptospira</taxon>
    </lineage>
</organism>